<dbReference type="PANTHER" id="PTHR23513">
    <property type="entry name" value="INTEGRAL MEMBRANE EFFLUX PROTEIN-RELATED"/>
    <property type="match status" value="1"/>
</dbReference>
<protein>
    <recommendedName>
        <fullName evidence="8">Multidrug efflux pump Tap</fullName>
    </recommendedName>
</protein>
<dbReference type="AlphaFoldDB" id="A0A2U1SMR3"/>
<evidence type="ECO:0000256" key="4">
    <source>
        <dbReference type="ARBA" id="ARBA00022692"/>
    </source>
</evidence>
<feature type="transmembrane region" description="Helical" evidence="9">
    <location>
        <begin position="225"/>
        <end position="250"/>
    </location>
</feature>
<feature type="transmembrane region" description="Helical" evidence="9">
    <location>
        <begin position="380"/>
        <end position="401"/>
    </location>
</feature>
<dbReference type="GO" id="GO:0022857">
    <property type="term" value="F:transmembrane transporter activity"/>
    <property type="evidence" value="ECO:0007669"/>
    <property type="project" value="InterPro"/>
</dbReference>
<proteinExistence type="inferred from homology"/>
<evidence type="ECO:0000313" key="11">
    <source>
        <dbReference type="EMBL" id="PWB92904.1"/>
    </source>
</evidence>
<dbReference type="NCBIfam" id="NF007792">
    <property type="entry name" value="PRK10489.1"/>
    <property type="match status" value="1"/>
</dbReference>
<organism evidence="11 12">
    <name type="scientific">Methylosinus sporium</name>
    <dbReference type="NCBI Taxonomy" id="428"/>
    <lineage>
        <taxon>Bacteria</taxon>
        <taxon>Pseudomonadati</taxon>
        <taxon>Pseudomonadota</taxon>
        <taxon>Alphaproteobacteria</taxon>
        <taxon>Hyphomicrobiales</taxon>
        <taxon>Methylocystaceae</taxon>
        <taxon>Methylosinus</taxon>
    </lineage>
</organism>
<evidence type="ECO:0000256" key="8">
    <source>
        <dbReference type="ARBA" id="ARBA00040914"/>
    </source>
</evidence>
<dbReference type="InterPro" id="IPR020846">
    <property type="entry name" value="MFS_dom"/>
</dbReference>
<dbReference type="GO" id="GO:0005886">
    <property type="term" value="C:plasma membrane"/>
    <property type="evidence" value="ECO:0007669"/>
    <property type="project" value="UniProtKB-SubCell"/>
</dbReference>
<keyword evidence="5 9" id="KW-1133">Transmembrane helix</keyword>
<keyword evidence="4 9" id="KW-0812">Transmembrane</keyword>
<feature type="transmembrane region" description="Helical" evidence="9">
    <location>
        <begin position="168"/>
        <end position="193"/>
    </location>
</feature>
<feature type="transmembrane region" description="Helical" evidence="9">
    <location>
        <begin position="348"/>
        <end position="374"/>
    </location>
</feature>
<dbReference type="Gene3D" id="1.20.1250.20">
    <property type="entry name" value="MFS general substrate transporter like domains"/>
    <property type="match status" value="1"/>
</dbReference>
<name>A0A2U1SMR3_METSR</name>
<comment type="subcellular location">
    <subcellularLocation>
        <location evidence="1">Cell membrane</location>
        <topology evidence="1">Multi-pass membrane protein</topology>
    </subcellularLocation>
</comment>
<dbReference type="PROSITE" id="PS50850">
    <property type="entry name" value="MFS"/>
    <property type="match status" value="1"/>
</dbReference>
<evidence type="ECO:0000256" key="3">
    <source>
        <dbReference type="ARBA" id="ARBA00022475"/>
    </source>
</evidence>
<evidence type="ECO:0000313" key="12">
    <source>
        <dbReference type="Proteomes" id="UP000245137"/>
    </source>
</evidence>
<accession>A0A2U1SMR3</accession>
<feature type="transmembrane region" description="Helical" evidence="9">
    <location>
        <begin position="314"/>
        <end position="336"/>
    </location>
</feature>
<dbReference type="Pfam" id="PF07690">
    <property type="entry name" value="MFS_1"/>
    <property type="match status" value="1"/>
</dbReference>
<sequence>MTRPRILTDFSLLRNNRDFRAVFVARTLSLFALGLLTVAVPVQALQLTGSPAAAGFVVAFGGGAAFVGLLAGGVLADRHDRRKLILFARGTCGLGFVALALNGFSAAPSLAVVYALAAWDGFFSALGVTALLAATPAIVGRENLAAAGALNMIAMRLGGVASPALGGLLIMLAGVGWTYACAAAGVLATLAPLMRLPPLPPKGASPETPARALLSGVRYLFENRIVGAVVAVGTLASLAGGARVLFPALASAYGDGPADAGLMYSAVPLGATLGATTSGFVARLARPGLALLACAAAAFAALAALGAVGGLVPALLVLVVYGYLGSIVSLLQFTLVQKNTPDRLRGRVNGLWTAQFIVGDALGALLLGLLGGILPPTPAVGVFGLAALLSFLPMAAAFGALRRSPAEPAAEGVAIEKEKQSLAPSG</sequence>
<dbReference type="Proteomes" id="UP000245137">
    <property type="component" value="Unassembled WGS sequence"/>
</dbReference>
<keyword evidence="6 9" id="KW-0472">Membrane</keyword>
<keyword evidence="12" id="KW-1185">Reference proteome</keyword>
<evidence type="ECO:0000256" key="9">
    <source>
        <dbReference type="SAM" id="Phobius"/>
    </source>
</evidence>
<dbReference type="SUPFAM" id="SSF103473">
    <property type="entry name" value="MFS general substrate transporter"/>
    <property type="match status" value="1"/>
</dbReference>
<evidence type="ECO:0000256" key="2">
    <source>
        <dbReference type="ARBA" id="ARBA00022448"/>
    </source>
</evidence>
<gene>
    <name evidence="11" type="ORF">C5689_15850</name>
</gene>
<keyword evidence="3" id="KW-1003">Cell membrane</keyword>
<feature type="transmembrane region" description="Helical" evidence="9">
    <location>
        <begin position="289"/>
        <end position="308"/>
    </location>
</feature>
<dbReference type="InterPro" id="IPR036259">
    <property type="entry name" value="MFS_trans_sf"/>
</dbReference>
<dbReference type="InterPro" id="IPR011701">
    <property type="entry name" value="MFS"/>
</dbReference>
<dbReference type="PANTHER" id="PTHR23513:SF9">
    <property type="entry name" value="ENTEROBACTIN EXPORTER ENTS"/>
    <property type="match status" value="1"/>
</dbReference>
<feature type="transmembrane region" description="Helical" evidence="9">
    <location>
        <begin position="21"/>
        <end position="40"/>
    </location>
</feature>
<evidence type="ECO:0000256" key="7">
    <source>
        <dbReference type="ARBA" id="ARBA00038075"/>
    </source>
</evidence>
<comment type="caution">
    <text evidence="11">The sequence shown here is derived from an EMBL/GenBank/DDBJ whole genome shotgun (WGS) entry which is preliminary data.</text>
</comment>
<dbReference type="CDD" id="cd06173">
    <property type="entry name" value="MFS_MefA_like"/>
    <property type="match status" value="1"/>
</dbReference>
<keyword evidence="2" id="KW-0813">Transport</keyword>
<dbReference type="RefSeq" id="WP_108918229.1">
    <property type="nucleotide sequence ID" value="NZ_BGJY01000025.1"/>
</dbReference>
<comment type="similarity">
    <text evidence="7">Belongs to the major facilitator superfamily. Drug:H(+) antiporter-3 (DHA3) (TC 2.A.1.21) family.</text>
</comment>
<feature type="transmembrane region" description="Helical" evidence="9">
    <location>
        <begin position="52"/>
        <end position="72"/>
    </location>
</feature>
<dbReference type="OrthoDB" id="7283966at2"/>
<evidence type="ECO:0000256" key="1">
    <source>
        <dbReference type="ARBA" id="ARBA00004651"/>
    </source>
</evidence>
<evidence type="ECO:0000259" key="10">
    <source>
        <dbReference type="PROSITE" id="PS50850"/>
    </source>
</evidence>
<dbReference type="EMBL" id="PUIV01000033">
    <property type="protein sequence ID" value="PWB92904.1"/>
    <property type="molecule type" value="Genomic_DNA"/>
</dbReference>
<feature type="transmembrane region" description="Helical" evidence="9">
    <location>
        <begin position="262"/>
        <end position="282"/>
    </location>
</feature>
<evidence type="ECO:0000256" key="5">
    <source>
        <dbReference type="ARBA" id="ARBA00022989"/>
    </source>
</evidence>
<reference evidence="11 12" key="1">
    <citation type="journal article" date="2018" name="Appl. Microbiol. Biotechnol.">
        <title>Co-cultivation of the strictly anaerobic methanogen Methanosarcina barkeri with aerobic methanotrophs in an oxygen-limited membrane bioreactor.</title>
        <authorList>
            <person name="In 't Zandt M.H."/>
            <person name="van den Bosch T.J.M."/>
            <person name="Rijkers R."/>
            <person name="van Kessel M.A.H.J."/>
            <person name="Jetten M.S.M."/>
            <person name="Welte C.U."/>
        </authorList>
    </citation>
    <scope>NUCLEOTIDE SEQUENCE [LARGE SCALE GENOMIC DNA]</scope>
    <source>
        <strain evidence="11 12">DSM 17706</strain>
    </source>
</reference>
<evidence type="ECO:0000256" key="6">
    <source>
        <dbReference type="ARBA" id="ARBA00023136"/>
    </source>
</evidence>
<feature type="domain" description="Major facilitator superfamily (MFS) profile" evidence="10">
    <location>
        <begin position="18"/>
        <end position="405"/>
    </location>
</feature>